<accession>V4LHQ0</accession>
<dbReference type="Gramene" id="ESQ43264">
    <property type="protein sequence ID" value="ESQ43264"/>
    <property type="gene ID" value="EUTSA_v10016013mg"/>
</dbReference>
<proteinExistence type="predicted"/>
<keyword evidence="3" id="KW-1185">Reference proteome</keyword>
<dbReference type="KEGG" id="eus:EUTSA_v10016013mg"/>
<organism evidence="2 3">
    <name type="scientific">Eutrema salsugineum</name>
    <name type="common">Saltwater cress</name>
    <name type="synonym">Sisymbrium salsugineum</name>
    <dbReference type="NCBI Taxonomy" id="72664"/>
    <lineage>
        <taxon>Eukaryota</taxon>
        <taxon>Viridiplantae</taxon>
        <taxon>Streptophyta</taxon>
        <taxon>Embryophyta</taxon>
        <taxon>Tracheophyta</taxon>
        <taxon>Spermatophyta</taxon>
        <taxon>Magnoliopsida</taxon>
        <taxon>eudicotyledons</taxon>
        <taxon>Gunneridae</taxon>
        <taxon>Pentapetalae</taxon>
        <taxon>rosids</taxon>
        <taxon>malvids</taxon>
        <taxon>Brassicales</taxon>
        <taxon>Brassicaceae</taxon>
        <taxon>Eutremeae</taxon>
        <taxon>Eutrema</taxon>
    </lineage>
</organism>
<protein>
    <recommendedName>
        <fullName evidence="4">Knottin scorpion toxin-like domain-containing protein</fullName>
    </recommendedName>
</protein>
<gene>
    <name evidence="2" type="ORF">EUTSA_v10016013mg</name>
</gene>
<dbReference type="Proteomes" id="UP000030689">
    <property type="component" value="Unassembled WGS sequence"/>
</dbReference>
<evidence type="ECO:0000313" key="3">
    <source>
        <dbReference type="Proteomes" id="UP000030689"/>
    </source>
</evidence>
<keyword evidence="1" id="KW-0732">Signal</keyword>
<feature type="signal peptide" evidence="1">
    <location>
        <begin position="1"/>
        <end position="24"/>
    </location>
</feature>
<dbReference type="eggNOG" id="KOG0714">
    <property type="taxonomic scope" value="Eukaryota"/>
</dbReference>
<name>V4LHQ0_EUTSA</name>
<dbReference type="OMA" id="ACCCHIQ"/>
<evidence type="ECO:0008006" key="4">
    <source>
        <dbReference type="Google" id="ProtNLM"/>
    </source>
</evidence>
<sequence>MVFTMKTLVAFVITVFFIISSVHCYTTTVSTPEIGYGIKQMDIQCFYGTETCHRGMGNCTPFCRDHGYYIGVCTFDSCCCRIPYKHASGPR</sequence>
<dbReference type="EMBL" id="KI517464">
    <property type="protein sequence ID" value="ESQ43264.1"/>
    <property type="molecule type" value="Genomic_DNA"/>
</dbReference>
<dbReference type="AlphaFoldDB" id="V4LHQ0"/>
<reference evidence="2 3" key="1">
    <citation type="journal article" date="2013" name="Front. Plant Sci.">
        <title>The Reference Genome of the Halophytic Plant Eutrema salsugineum.</title>
        <authorList>
            <person name="Yang R."/>
            <person name="Jarvis D.E."/>
            <person name="Chen H."/>
            <person name="Beilstein M.A."/>
            <person name="Grimwood J."/>
            <person name="Jenkins J."/>
            <person name="Shu S."/>
            <person name="Prochnik S."/>
            <person name="Xin M."/>
            <person name="Ma C."/>
            <person name="Schmutz J."/>
            <person name="Wing R.A."/>
            <person name="Mitchell-Olds T."/>
            <person name="Schumaker K.S."/>
            <person name="Wang X."/>
        </authorList>
    </citation>
    <scope>NUCLEOTIDE SEQUENCE [LARGE SCALE GENOMIC DNA]</scope>
</reference>
<evidence type="ECO:0000256" key="1">
    <source>
        <dbReference type="SAM" id="SignalP"/>
    </source>
</evidence>
<evidence type="ECO:0000313" key="2">
    <source>
        <dbReference type="EMBL" id="ESQ43264.1"/>
    </source>
</evidence>
<feature type="chain" id="PRO_5004721879" description="Knottin scorpion toxin-like domain-containing protein" evidence="1">
    <location>
        <begin position="25"/>
        <end position="91"/>
    </location>
</feature>